<dbReference type="EMBL" id="NHSF01000029">
    <property type="protein sequence ID" value="MBK5929895.1"/>
    <property type="molecule type" value="Genomic_DNA"/>
</dbReference>
<comment type="caution">
    <text evidence="2">The sequence shown here is derived from an EMBL/GenBank/DDBJ whole genome shotgun (WGS) entry which is preliminary data.</text>
</comment>
<evidence type="ECO:0000256" key="1">
    <source>
        <dbReference type="SAM" id="MobiDB-lite"/>
    </source>
</evidence>
<reference evidence="2" key="2">
    <citation type="journal article" date="2020" name="Microorganisms">
        <title>Osmotic Adaptation and Compatible Solute Biosynthesis of Phototrophic Bacteria as Revealed from Genome Analyses.</title>
        <authorList>
            <person name="Imhoff J.F."/>
            <person name="Rahn T."/>
            <person name="Kunzel S."/>
            <person name="Keller A."/>
            <person name="Neulinger S.C."/>
        </authorList>
    </citation>
    <scope>NUCLEOTIDE SEQUENCE</scope>
    <source>
        <strain evidence="2">DSM 4395</strain>
    </source>
</reference>
<accession>A0AAJ0XFN9</accession>
<name>A0AAJ0XFN9_HALSE</name>
<keyword evidence="3" id="KW-1185">Reference proteome</keyword>
<gene>
    <name evidence="2" type="ORF">CCR82_04965</name>
</gene>
<dbReference type="AlphaFoldDB" id="A0AAJ0XFN9"/>
<proteinExistence type="predicted"/>
<organism evidence="2 3">
    <name type="scientific">Halochromatium salexigens</name>
    <name type="common">Chromatium salexigens</name>
    <dbReference type="NCBI Taxonomy" id="49447"/>
    <lineage>
        <taxon>Bacteria</taxon>
        <taxon>Pseudomonadati</taxon>
        <taxon>Pseudomonadota</taxon>
        <taxon>Gammaproteobacteria</taxon>
        <taxon>Chromatiales</taxon>
        <taxon>Chromatiaceae</taxon>
        <taxon>Halochromatium</taxon>
    </lineage>
</organism>
<feature type="compositionally biased region" description="Low complexity" evidence="1">
    <location>
        <begin position="77"/>
        <end position="95"/>
    </location>
</feature>
<reference evidence="2" key="1">
    <citation type="submission" date="2017-05" db="EMBL/GenBank/DDBJ databases">
        <authorList>
            <person name="Imhoff J.F."/>
            <person name="Rahn T."/>
            <person name="Kuenzel S."/>
            <person name="Neulinger S.C."/>
        </authorList>
    </citation>
    <scope>NUCLEOTIDE SEQUENCE</scope>
    <source>
        <strain evidence="2">DSM 4395</strain>
    </source>
</reference>
<protein>
    <submittedName>
        <fullName evidence="2">Uncharacterized protein</fullName>
    </submittedName>
</protein>
<feature type="region of interest" description="Disordered" evidence="1">
    <location>
        <begin position="74"/>
        <end position="95"/>
    </location>
</feature>
<evidence type="ECO:0000313" key="3">
    <source>
        <dbReference type="Proteomes" id="UP001296967"/>
    </source>
</evidence>
<dbReference type="Proteomes" id="UP001296967">
    <property type="component" value="Unassembled WGS sequence"/>
</dbReference>
<evidence type="ECO:0000313" key="2">
    <source>
        <dbReference type="EMBL" id="MBK5929895.1"/>
    </source>
</evidence>
<sequence>MLTFELYRYTHPDGSAKEWAYCDLRNGQALVRWGPADHLGRQQSCPAAQARQRARRNLRTGYVHLGKVSLNQHGIRPRSTAASAPDATATTATRPVTEPVDLSTLLGADQGFYF</sequence>